<dbReference type="GeneID" id="3923751"/>
<dbReference type="STRING" id="323259.Mhun_1397"/>
<dbReference type="KEGG" id="mhu:Mhun_1397"/>
<proteinExistence type="predicted"/>
<reference evidence="2" key="1">
    <citation type="journal article" date="2016" name="Stand. Genomic Sci.">
        <title>Complete genome sequence of Methanospirillum hungatei type strain JF1.</title>
        <authorList>
            <person name="Gunsalus R.P."/>
            <person name="Cook L.E."/>
            <person name="Crable B."/>
            <person name="Rohlin L."/>
            <person name="McDonald E."/>
            <person name="Mouttaki H."/>
            <person name="Sieber J.R."/>
            <person name="Poweleit N."/>
            <person name="Zhou H."/>
            <person name="Lapidus A.L."/>
            <person name="Daligault H.E."/>
            <person name="Land M."/>
            <person name="Gilna P."/>
            <person name="Ivanova N."/>
            <person name="Kyrpides N."/>
            <person name="Culley D.E."/>
            <person name="McInerney M.J."/>
        </authorList>
    </citation>
    <scope>NUCLEOTIDE SEQUENCE [LARGE SCALE GENOMIC DNA]</scope>
    <source>
        <strain evidence="2">ATCC 27890 / DSM 864 / NBRC 100397 / JF-1</strain>
    </source>
</reference>
<dbReference type="AlphaFoldDB" id="Q2FKU9"/>
<evidence type="ECO:0000313" key="2">
    <source>
        <dbReference type="Proteomes" id="UP000001941"/>
    </source>
</evidence>
<dbReference type="RefSeq" id="WP_011448404.1">
    <property type="nucleotide sequence ID" value="NC_007796.1"/>
</dbReference>
<accession>Q2FKU9</accession>
<dbReference type="InParanoid" id="Q2FKU9"/>
<keyword evidence="2" id="KW-1185">Reference proteome</keyword>
<dbReference type="EMBL" id="CP000254">
    <property type="protein sequence ID" value="ABD41135.1"/>
    <property type="molecule type" value="Genomic_DNA"/>
</dbReference>
<dbReference type="Proteomes" id="UP000001941">
    <property type="component" value="Chromosome"/>
</dbReference>
<dbReference type="EnsemblBacteria" id="ABD41135">
    <property type="protein sequence ID" value="ABD41135"/>
    <property type="gene ID" value="Mhun_1397"/>
</dbReference>
<organism evidence="1 2">
    <name type="scientific">Methanospirillum hungatei JF-1 (strain ATCC 27890 / DSM 864 / NBRC 100397 / JF-1)</name>
    <dbReference type="NCBI Taxonomy" id="323259"/>
    <lineage>
        <taxon>Archaea</taxon>
        <taxon>Methanobacteriati</taxon>
        <taxon>Methanobacteriota</taxon>
        <taxon>Stenosarchaea group</taxon>
        <taxon>Methanomicrobia</taxon>
        <taxon>Methanomicrobiales</taxon>
        <taxon>Methanospirillaceae</taxon>
        <taxon>Methanospirillum</taxon>
    </lineage>
</organism>
<protein>
    <submittedName>
        <fullName evidence="1">Uncharacterized protein</fullName>
    </submittedName>
</protein>
<dbReference type="HOGENOM" id="CLU_178214_0_0_2"/>
<dbReference type="OrthoDB" id="119283at2157"/>
<sequence length="112" mass="12582">MPFEIVATRPAPDRTYTKVGRLIAGEDGQVHLFLDGKGEILTIPRTDILCTLQGLSIQGLVLSDTGKRLIVIDRDGREYQVLVSQVREMFRSWPKKKAAVFVDEERVNTPIS</sequence>
<name>Q2FKU9_METHJ</name>
<gene>
    <name evidence="1" type="ordered locus">Mhun_1397</name>
</gene>
<evidence type="ECO:0000313" key="1">
    <source>
        <dbReference type="EMBL" id="ABD41135.1"/>
    </source>
</evidence>